<dbReference type="RefSeq" id="WP_017617150.1">
    <property type="nucleotide sequence ID" value="NZ_ANBG01000049.1"/>
</dbReference>
<evidence type="ECO:0000313" key="3">
    <source>
        <dbReference type="Proteomes" id="UP000215005"/>
    </source>
</evidence>
<reference evidence="2 3" key="1">
    <citation type="submission" date="2017-08" db="EMBL/GenBank/DDBJ databases">
        <title>The complete genome sequence of Nocardiopsis gilva YIM 90087.</title>
        <authorList>
            <person name="Yin M."/>
            <person name="Tang S."/>
        </authorList>
    </citation>
    <scope>NUCLEOTIDE SEQUENCE [LARGE SCALE GENOMIC DNA]</scope>
    <source>
        <strain evidence="2 3">YIM 90087</strain>
    </source>
</reference>
<dbReference type="EMBL" id="CP022753">
    <property type="protein sequence ID" value="ASU83275.1"/>
    <property type="molecule type" value="Genomic_DNA"/>
</dbReference>
<evidence type="ECO:0000256" key="1">
    <source>
        <dbReference type="SAM" id="MobiDB-lite"/>
    </source>
</evidence>
<dbReference type="AlphaFoldDB" id="A0A223S575"/>
<evidence type="ECO:0000313" key="2">
    <source>
        <dbReference type="EMBL" id="ASU83275.1"/>
    </source>
</evidence>
<protein>
    <submittedName>
        <fullName evidence="2">Uncharacterized protein</fullName>
    </submittedName>
</protein>
<keyword evidence="3" id="KW-1185">Reference proteome</keyword>
<feature type="region of interest" description="Disordered" evidence="1">
    <location>
        <begin position="15"/>
        <end position="41"/>
    </location>
</feature>
<accession>A0A223S575</accession>
<name>A0A223S575_9ACTN</name>
<dbReference type="Proteomes" id="UP000215005">
    <property type="component" value="Chromosome"/>
</dbReference>
<dbReference type="KEGG" id="ngv:CDO52_11245"/>
<gene>
    <name evidence="2" type="ORF">CDO52_11245</name>
</gene>
<proteinExistence type="predicted"/>
<organism evidence="2 3">
    <name type="scientific">Nocardiopsis gilva YIM 90087</name>
    <dbReference type="NCBI Taxonomy" id="1235441"/>
    <lineage>
        <taxon>Bacteria</taxon>
        <taxon>Bacillati</taxon>
        <taxon>Actinomycetota</taxon>
        <taxon>Actinomycetes</taxon>
        <taxon>Streptosporangiales</taxon>
        <taxon>Nocardiopsidaceae</taxon>
        <taxon>Nocardiopsis</taxon>
    </lineage>
</organism>
<sequence>MTHPDIVREIARERMADEERARRHRSAAEQVAHDHRTAPAAPRASFAARLVAWLGHVGAAETWQRHMATDPRR</sequence>